<dbReference type="HOGENOM" id="CLU_648324_0_0_2"/>
<gene>
    <name evidence="1" type="ordered locus">Mbur_0299</name>
</gene>
<reference evidence="2" key="1">
    <citation type="journal article" date="2009" name="ISME J.">
        <title>The genome sequence of the psychrophilic archaeon, Methanococcoides burtonii: the role of genome evolution in cold adaptation.</title>
        <authorList>
            <person name="Allen M.A."/>
            <person name="Lauro F.M."/>
            <person name="Williams T.J."/>
            <person name="Burg D."/>
            <person name="Siddiqui K.S."/>
            <person name="De Francisci D."/>
            <person name="Chong K.W."/>
            <person name="Pilak O."/>
            <person name="Chew H.H."/>
            <person name="De Maere M.Z."/>
            <person name="Ting L."/>
            <person name="Katrib M."/>
            <person name="Ng C."/>
            <person name="Sowers K.R."/>
            <person name="Galperin M.Y."/>
            <person name="Anderson I.J."/>
            <person name="Ivanova N."/>
            <person name="Dalin E."/>
            <person name="Martinez M."/>
            <person name="Lapidus A."/>
            <person name="Hauser L."/>
            <person name="Land M."/>
            <person name="Thomas T."/>
            <person name="Cavicchioli R."/>
        </authorList>
    </citation>
    <scope>NUCLEOTIDE SEQUENCE [LARGE SCALE GENOMIC DNA]</scope>
    <source>
        <strain evidence="2">DSM 6242 / NBRC 107633 / OCM 468 / ACE-M</strain>
    </source>
</reference>
<protein>
    <recommendedName>
        <fullName evidence="3">DUF11 domain-containing protein</fullName>
    </recommendedName>
</protein>
<evidence type="ECO:0008006" key="3">
    <source>
        <dbReference type="Google" id="ProtNLM"/>
    </source>
</evidence>
<proteinExistence type="predicted"/>
<dbReference type="Proteomes" id="UP000001979">
    <property type="component" value="Chromosome"/>
</dbReference>
<dbReference type="EMBL" id="CP000300">
    <property type="protein sequence ID" value="ABE51301.1"/>
    <property type="molecule type" value="Genomic_DNA"/>
</dbReference>
<name>Q12Z25_METBU</name>
<dbReference type="KEGG" id="mbu:Mbur_0299"/>
<sequence>MRTYVCILLLIFILALTNTPTAAEDNGNWEEQINYTLHWGESVDVNGSLIKAHDFSRARPFDIETDYVMLTILSESSEEWNVMLSTNSSDIPVSKIVGGRLNITALEVVTGNDIPTPYTKIGVSIFNFTTQNSESWINTTLQVSKTKLKNVNIDERAFITIQLHNLRGSSLDDISINETLPENLIFDPEIEEINISDLNPYSKKVIQYSVKALYPGNYTIPPTEIRLVNNGITYFQYSNSTNFIVHGPYINATKTVKGNDTDPEILDIAVNVKNEGDRAAHIRIQDEMLVESKLIDGKTSADLVLLPNNTTNLSYIVHMNKIQGNMIVPSAIIEYTDAKGYSGTVRTNRYYLNSIYEDGGTIVFDEYEEDKEQQITNFTRPAKQVEVEEDGLKYKTIRSVKDIVDNTMRIINQALSW</sequence>
<dbReference type="AlphaFoldDB" id="Q12Z25"/>
<organism evidence="1 2">
    <name type="scientific">Methanococcoides burtonii (strain DSM 6242 / NBRC 107633 / OCM 468 / ACE-M)</name>
    <dbReference type="NCBI Taxonomy" id="259564"/>
    <lineage>
        <taxon>Archaea</taxon>
        <taxon>Methanobacteriati</taxon>
        <taxon>Methanobacteriota</taxon>
        <taxon>Stenosarchaea group</taxon>
        <taxon>Methanomicrobia</taxon>
        <taxon>Methanosarcinales</taxon>
        <taxon>Methanosarcinaceae</taxon>
        <taxon>Methanococcoides</taxon>
    </lineage>
</organism>
<evidence type="ECO:0000313" key="1">
    <source>
        <dbReference type="EMBL" id="ABE51301.1"/>
    </source>
</evidence>
<keyword evidence="2" id="KW-1185">Reference proteome</keyword>
<accession>Q12Z25</accession>
<dbReference type="STRING" id="259564.Mbur_0299"/>
<evidence type="ECO:0000313" key="2">
    <source>
        <dbReference type="Proteomes" id="UP000001979"/>
    </source>
</evidence>